<dbReference type="Pfam" id="PF07808">
    <property type="entry name" value="RED_N"/>
    <property type="match status" value="1"/>
</dbReference>
<dbReference type="InterPro" id="IPR012916">
    <property type="entry name" value="RED_N"/>
</dbReference>
<feature type="compositionally biased region" description="Basic and acidic residues" evidence="3">
    <location>
        <begin position="214"/>
        <end position="227"/>
    </location>
</feature>
<dbReference type="Proteomes" id="UP000294933">
    <property type="component" value="Unassembled WGS sequence"/>
</dbReference>
<name>A0A4Y7Q874_9AGAM</name>
<keyword evidence="6" id="KW-1185">Reference proteome</keyword>
<dbReference type="STRING" id="50990.A0A4Y7Q874"/>
<sequence length="457" mass="49763">MDQESFRKLLQTPGVGGSGGVLKSKGSFLPPRAASSSTTKTVDAAQPAFKPRKVKKQSASDYRNRAEERRLGVANDFAEVEAVLETFEKQTAANEDRRAVDEQRRYLGGDSEHSVLVKGLDFALLEQTKARVDAATEDDDSLENAFRETQSTVPQKRSRADIIKMLKEKRAKDDVEAPSESPPPPPHEDKKIEEAKKTGKFKPIGFKPIGEQAESGKKGKGAKEKEGVRKKKKRKVADDDAKPVVQKAEDPPKNPSPPPETTIKPANHVVPLSKPLKNAKPETPDDEMVDIFADAGDYEGINLDDDDEEEGEASEMPPQPPNGESTEQSPVRHKWIEDDEPPLEPPSPPPEDKGKGKGKAPVPEHEQEEGEEQEDTKPIRLQPLASSALPSIRDMLEVDSALDAEQKRKARKEKKKAGGGGGGGEGKKKASAEAKINRDFQKLKSYTDKKGGGSGAG</sequence>
<comment type="subcellular location">
    <subcellularLocation>
        <location evidence="1">Nucleus</location>
    </subcellularLocation>
</comment>
<feature type="region of interest" description="Disordered" evidence="3">
    <location>
        <begin position="1"/>
        <end position="67"/>
    </location>
</feature>
<feature type="region of interest" description="Disordered" evidence="3">
    <location>
        <begin position="132"/>
        <end position="457"/>
    </location>
</feature>
<proteinExistence type="predicted"/>
<accession>A0A4Y7Q874</accession>
<evidence type="ECO:0000256" key="2">
    <source>
        <dbReference type="ARBA" id="ARBA00023242"/>
    </source>
</evidence>
<evidence type="ECO:0000256" key="3">
    <source>
        <dbReference type="SAM" id="MobiDB-lite"/>
    </source>
</evidence>
<reference evidence="5 6" key="1">
    <citation type="submission" date="2018-06" db="EMBL/GenBank/DDBJ databases">
        <title>A transcriptomic atlas of mushroom development highlights an independent origin of complex multicellularity.</title>
        <authorList>
            <consortium name="DOE Joint Genome Institute"/>
            <person name="Krizsan K."/>
            <person name="Almasi E."/>
            <person name="Merenyi Z."/>
            <person name="Sahu N."/>
            <person name="Viragh M."/>
            <person name="Koszo T."/>
            <person name="Mondo S."/>
            <person name="Kiss B."/>
            <person name="Balint B."/>
            <person name="Kues U."/>
            <person name="Barry K."/>
            <person name="Hegedus J.C."/>
            <person name="Henrissat B."/>
            <person name="Johnson J."/>
            <person name="Lipzen A."/>
            <person name="Ohm R."/>
            <person name="Nagy I."/>
            <person name="Pangilinan J."/>
            <person name="Yan J."/>
            <person name="Xiong Y."/>
            <person name="Grigoriev I.V."/>
            <person name="Hibbett D.S."/>
            <person name="Nagy L.G."/>
        </authorList>
    </citation>
    <scope>NUCLEOTIDE SEQUENCE [LARGE SCALE GENOMIC DNA]</scope>
    <source>
        <strain evidence="5 6">SZMC22713</strain>
    </source>
</reference>
<feature type="compositionally biased region" description="Acidic residues" evidence="3">
    <location>
        <begin position="302"/>
        <end position="313"/>
    </location>
</feature>
<evidence type="ECO:0000256" key="1">
    <source>
        <dbReference type="ARBA" id="ARBA00004123"/>
    </source>
</evidence>
<dbReference type="GO" id="GO:0005634">
    <property type="term" value="C:nucleus"/>
    <property type="evidence" value="ECO:0007669"/>
    <property type="project" value="UniProtKB-SubCell"/>
</dbReference>
<feature type="compositionally biased region" description="Basic residues" evidence="3">
    <location>
        <begin position="408"/>
        <end position="417"/>
    </location>
</feature>
<keyword evidence="2" id="KW-0539">Nucleus</keyword>
<organism evidence="5 6">
    <name type="scientific">Rickenella mellea</name>
    <dbReference type="NCBI Taxonomy" id="50990"/>
    <lineage>
        <taxon>Eukaryota</taxon>
        <taxon>Fungi</taxon>
        <taxon>Dikarya</taxon>
        <taxon>Basidiomycota</taxon>
        <taxon>Agaricomycotina</taxon>
        <taxon>Agaricomycetes</taxon>
        <taxon>Hymenochaetales</taxon>
        <taxon>Rickenellaceae</taxon>
        <taxon>Rickenella</taxon>
    </lineage>
</organism>
<feature type="compositionally biased region" description="Basic and acidic residues" evidence="3">
    <location>
        <begin position="236"/>
        <end position="252"/>
    </location>
</feature>
<evidence type="ECO:0000313" key="5">
    <source>
        <dbReference type="EMBL" id="TDL23635.1"/>
    </source>
</evidence>
<protein>
    <recommendedName>
        <fullName evidence="4">RED-like N-terminal domain-containing protein</fullName>
    </recommendedName>
</protein>
<dbReference type="PANTHER" id="PTHR12765">
    <property type="entry name" value="RED PROTEIN IK FACTOR CYTOKINE IK"/>
    <property type="match status" value="1"/>
</dbReference>
<feature type="compositionally biased region" description="Basic and acidic residues" evidence="3">
    <location>
        <begin position="158"/>
        <end position="175"/>
    </location>
</feature>
<dbReference type="OrthoDB" id="3366823at2759"/>
<dbReference type="EMBL" id="ML170169">
    <property type="protein sequence ID" value="TDL23635.1"/>
    <property type="molecule type" value="Genomic_DNA"/>
</dbReference>
<dbReference type="AlphaFoldDB" id="A0A4Y7Q874"/>
<dbReference type="VEuPathDB" id="FungiDB:BD410DRAFT_143351"/>
<feature type="domain" description="RED-like N-terminal" evidence="4">
    <location>
        <begin position="52"/>
        <end position="157"/>
    </location>
</feature>
<feature type="compositionally biased region" description="Basic and acidic residues" evidence="3">
    <location>
        <begin position="425"/>
        <end position="451"/>
    </location>
</feature>
<evidence type="ECO:0000259" key="4">
    <source>
        <dbReference type="Pfam" id="PF07808"/>
    </source>
</evidence>
<gene>
    <name evidence="5" type="ORF">BD410DRAFT_143351</name>
</gene>
<dbReference type="InterPro" id="IPR039896">
    <property type="entry name" value="Red-like"/>
</dbReference>
<feature type="compositionally biased region" description="Basic and acidic residues" evidence="3">
    <location>
        <begin position="186"/>
        <end position="197"/>
    </location>
</feature>
<evidence type="ECO:0000313" key="6">
    <source>
        <dbReference type="Proteomes" id="UP000294933"/>
    </source>
</evidence>